<dbReference type="InterPro" id="IPR054721">
    <property type="entry name" value="GEO12453p1-like"/>
</dbReference>
<sequence length="82" mass="8616">MFKYFALVFVALFAFAAAEPKPAVVAAPLAYSAYSAPLVASPYAAAYAAPYAAYAASPYAAYASPYAAYSAYPYSAAYVLRK</sequence>
<protein>
    <submittedName>
        <fullName evidence="3">Cuticle protein 5.1-like</fullName>
    </submittedName>
</protein>
<evidence type="ECO:0000256" key="1">
    <source>
        <dbReference type="SAM" id="SignalP"/>
    </source>
</evidence>
<evidence type="ECO:0000313" key="3">
    <source>
        <dbReference type="RefSeq" id="XP_011214159.1"/>
    </source>
</evidence>
<reference evidence="3" key="1">
    <citation type="submission" date="2025-08" db="UniProtKB">
        <authorList>
            <consortium name="RefSeq"/>
        </authorList>
    </citation>
    <scope>IDENTIFICATION</scope>
    <source>
        <tissue evidence="3">Adult</tissue>
    </source>
</reference>
<feature type="signal peptide" evidence="1">
    <location>
        <begin position="1"/>
        <end position="18"/>
    </location>
</feature>
<gene>
    <name evidence="3" type="primary">LOC105233703</name>
</gene>
<feature type="chain" id="PRO_5026960626" evidence="1">
    <location>
        <begin position="19"/>
        <end position="82"/>
    </location>
</feature>
<proteinExistence type="predicted"/>
<dbReference type="OMA" id="VYERTFH"/>
<keyword evidence="1" id="KW-0732">Signal</keyword>
<dbReference type="Proteomes" id="UP001652620">
    <property type="component" value="Chromosome 5"/>
</dbReference>
<dbReference type="RefSeq" id="XP_011214159.1">
    <property type="nucleotide sequence ID" value="XM_011215857.3"/>
</dbReference>
<organism evidence="2 3">
    <name type="scientific">Bactrocera dorsalis</name>
    <name type="common">Oriental fruit fly</name>
    <name type="synonym">Dacus dorsalis</name>
    <dbReference type="NCBI Taxonomy" id="27457"/>
    <lineage>
        <taxon>Eukaryota</taxon>
        <taxon>Metazoa</taxon>
        <taxon>Ecdysozoa</taxon>
        <taxon>Arthropoda</taxon>
        <taxon>Hexapoda</taxon>
        <taxon>Insecta</taxon>
        <taxon>Pterygota</taxon>
        <taxon>Neoptera</taxon>
        <taxon>Endopterygota</taxon>
        <taxon>Diptera</taxon>
        <taxon>Brachycera</taxon>
        <taxon>Muscomorpha</taxon>
        <taxon>Tephritoidea</taxon>
        <taxon>Tephritidae</taxon>
        <taxon>Bactrocera</taxon>
        <taxon>Bactrocera</taxon>
    </lineage>
</organism>
<accession>A0A6I9VNH8</accession>
<dbReference type="GeneID" id="105233703"/>
<name>A0A6I9VNH8_BACDO</name>
<evidence type="ECO:0000313" key="2">
    <source>
        <dbReference type="Proteomes" id="UP001652620"/>
    </source>
</evidence>
<dbReference type="InParanoid" id="A0A6I9VNH8"/>
<dbReference type="Pfam" id="PF22861">
    <property type="entry name" value="GEO12453p1-like"/>
    <property type="match status" value="1"/>
</dbReference>
<keyword evidence="2" id="KW-1185">Reference proteome</keyword>
<dbReference type="AlphaFoldDB" id="A0A6I9VNH8"/>
<dbReference type="KEGG" id="bdr:105233703"/>